<gene>
    <name evidence="2" type="ORF">KO481_33140</name>
</gene>
<keyword evidence="1" id="KW-0472">Membrane</keyword>
<proteinExistence type="predicted"/>
<feature type="transmembrane region" description="Helical" evidence="1">
    <location>
        <begin position="6"/>
        <end position="26"/>
    </location>
</feature>
<organism evidence="2 3">
    <name type="scientific">Nocardia albiluteola</name>
    <dbReference type="NCBI Taxonomy" id="2842303"/>
    <lineage>
        <taxon>Bacteria</taxon>
        <taxon>Bacillati</taxon>
        <taxon>Actinomycetota</taxon>
        <taxon>Actinomycetes</taxon>
        <taxon>Mycobacteriales</taxon>
        <taxon>Nocardiaceae</taxon>
        <taxon>Nocardia</taxon>
    </lineage>
</organism>
<dbReference type="EMBL" id="JAHKNI010000014">
    <property type="protein sequence ID" value="MBU3066353.1"/>
    <property type="molecule type" value="Genomic_DNA"/>
</dbReference>
<keyword evidence="1" id="KW-1133">Transmembrane helix</keyword>
<sequence length="73" mass="8028">MVLDTLAFSLAVILLATIIIMLAMGLSELPAPPKSTHCHRCSRWMLDTHRSSDAMCLRCRMNAAVHILAPPRG</sequence>
<dbReference type="RefSeq" id="WP_215922429.1">
    <property type="nucleotide sequence ID" value="NZ_JAHKNI010000014.1"/>
</dbReference>
<evidence type="ECO:0000313" key="3">
    <source>
        <dbReference type="Proteomes" id="UP000733379"/>
    </source>
</evidence>
<keyword evidence="1" id="KW-0812">Transmembrane</keyword>
<name>A0ABS6B899_9NOCA</name>
<dbReference type="Proteomes" id="UP000733379">
    <property type="component" value="Unassembled WGS sequence"/>
</dbReference>
<evidence type="ECO:0000313" key="2">
    <source>
        <dbReference type="EMBL" id="MBU3066353.1"/>
    </source>
</evidence>
<reference evidence="2 3" key="1">
    <citation type="submission" date="2021-06" db="EMBL/GenBank/DDBJ databases">
        <title>Actinomycetes sequencing.</title>
        <authorList>
            <person name="Shan Q."/>
        </authorList>
    </citation>
    <scope>NUCLEOTIDE SEQUENCE [LARGE SCALE GENOMIC DNA]</scope>
    <source>
        <strain evidence="2 3">NEAU-G5</strain>
    </source>
</reference>
<protein>
    <submittedName>
        <fullName evidence="2">Uncharacterized protein</fullName>
    </submittedName>
</protein>
<comment type="caution">
    <text evidence="2">The sequence shown here is derived from an EMBL/GenBank/DDBJ whole genome shotgun (WGS) entry which is preliminary data.</text>
</comment>
<accession>A0ABS6B899</accession>
<evidence type="ECO:0000256" key="1">
    <source>
        <dbReference type="SAM" id="Phobius"/>
    </source>
</evidence>
<keyword evidence="3" id="KW-1185">Reference proteome</keyword>